<evidence type="ECO:0000259" key="7">
    <source>
        <dbReference type="SMART" id="SM00829"/>
    </source>
</evidence>
<dbReference type="InterPro" id="IPR013154">
    <property type="entry name" value="ADH-like_N"/>
</dbReference>
<evidence type="ECO:0000256" key="4">
    <source>
        <dbReference type="ARBA" id="ARBA00022833"/>
    </source>
</evidence>
<comment type="cofactor">
    <cofactor evidence="1 6">
        <name>Zn(2+)</name>
        <dbReference type="ChEBI" id="CHEBI:29105"/>
    </cofactor>
</comment>
<gene>
    <name evidence="8" type="primary">adhT</name>
    <name evidence="8" type="ORF">PIN31115_01657</name>
</gene>
<dbReference type="Proteomes" id="UP000333828">
    <property type="component" value="Unassembled WGS sequence"/>
</dbReference>
<dbReference type="GO" id="GO:0004022">
    <property type="term" value="F:alcohol dehydrogenase (NAD+) activity"/>
    <property type="evidence" value="ECO:0007669"/>
    <property type="project" value="UniProtKB-EC"/>
</dbReference>
<keyword evidence="3 6" id="KW-0479">Metal-binding</keyword>
<dbReference type="GO" id="GO:0008270">
    <property type="term" value="F:zinc ion binding"/>
    <property type="evidence" value="ECO:0007669"/>
    <property type="project" value="InterPro"/>
</dbReference>
<reference evidence="8 9" key="1">
    <citation type="submission" date="2019-08" db="EMBL/GenBank/DDBJ databases">
        <authorList>
            <person name="Peeters C."/>
        </authorList>
    </citation>
    <scope>NUCLEOTIDE SEQUENCE [LARGE SCALE GENOMIC DNA]</scope>
    <source>
        <strain evidence="8 9">LMG 31115</strain>
    </source>
</reference>
<dbReference type="Gene3D" id="3.40.50.720">
    <property type="entry name" value="NAD(P)-binding Rossmann-like Domain"/>
    <property type="match status" value="1"/>
</dbReference>
<dbReference type="PANTHER" id="PTHR42940:SF7">
    <property type="entry name" value="ALCOHOL DEHYDROGENASE-LIKE N-TERMINAL DOMAIN-CONTAINING PROTEIN"/>
    <property type="match status" value="1"/>
</dbReference>
<dbReference type="InterPro" id="IPR036291">
    <property type="entry name" value="NAD(P)-bd_dom_sf"/>
</dbReference>
<evidence type="ECO:0000313" key="8">
    <source>
        <dbReference type="EMBL" id="VVD92216.1"/>
    </source>
</evidence>
<dbReference type="RefSeq" id="WP_217430011.1">
    <property type="nucleotide sequence ID" value="NZ_CABPSI010000002.1"/>
</dbReference>
<organism evidence="8 9">
    <name type="scientific">Pandoraea iniqua</name>
    <dbReference type="NCBI Taxonomy" id="2508288"/>
    <lineage>
        <taxon>Bacteria</taxon>
        <taxon>Pseudomonadati</taxon>
        <taxon>Pseudomonadota</taxon>
        <taxon>Betaproteobacteria</taxon>
        <taxon>Burkholderiales</taxon>
        <taxon>Burkholderiaceae</taxon>
        <taxon>Pandoraea</taxon>
    </lineage>
</organism>
<sequence length="347" mass="36764">MKMKAVVMTGANRPWELWEVPVPKAEPGQVLVKVHASGMCYTDVWSTQGYGGDIYPQTPGHEVVGEIVEVGAGVHTRRVGDRIGTTWVQSACGRCPYCRENRPLSGQTAMNCDAPRTTGFVSQGGHAEYIAVAAEGTVLLPDALAYVDAAPMMCAGYTTWSGLRDAAPQPHEKVAVLGIGGLGHVALQLSSACGFETIAITHSADKHALATQLGAQHVVANGAELRDIGGADVLLVTSNDFGSAEEAMAGLRVDGRVVLCGLDFSRPFSISSAGKPFHMMRQRVVGSTHGGLRYLSEVLDLAANGKVKPIVETFSLEQATEAYDRLATGKMRFRGVFTPSAIHSDQG</sequence>
<feature type="domain" description="Enoyl reductase (ER)" evidence="7">
    <location>
        <begin position="10"/>
        <end position="337"/>
    </location>
</feature>
<dbReference type="SUPFAM" id="SSF50129">
    <property type="entry name" value="GroES-like"/>
    <property type="match status" value="1"/>
</dbReference>
<dbReference type="InterPro" id="IPR011032">
    <property type="entry name" value="GroES-like_sf"/>
</dbReference>
<dbReference type="GO" id="GO:0005737">
    <property type="term" value="C:cytoplasm"/>
    <property type="evidence" value="ECO:0007669"/>
    <property type="project" value="TreeGrafter"/>
</dbReference>
<keyword evidence="5 8" id="KW-0560">Oxidoreductase</keyword>
<dbReference type="CDD" id="cd08245">
    <property type="entry name" value="CAD"/>
    <property type="match status" value="1"/>
</dbReference>
<evidence type="ECO:0000256" key="5">
    <source>
        <dbReference type="ARBA" id="ARBA00023002"/>
    </source>
</evidence>
<evidence type="ECO:0000256" key="2">
    <source>
        <dbReference type="ARBA" id="ARBA00008072"/>
    </source>
</evidence>
<keyword evidence="4 6" id="KW-0862">Zinc</keyword>
<dbReference type="InterPro" id="IPR013149">
    <property type="entry name" value="ADH-like_C"/>
</dbReference>
<dbReference type="PROSITE" id="PS00059">
    <property type="entry name" value="ADH_ZINC"/>
    <property type="match status" value="1"/>
</dbReference>
<dbReference type="Pfam" id="PF08240">
    <property type="entry name" value="ADH_N"/>
    <property type="match status" value="1"/>
</dbReference>
<evidence type="ECO:0000256" key="3">
    <source>
        <dbReference type="ARBA" id="ARBA00022723"/>
    </source>
</evidence>
<keyword evidence="9" id="KW-1185">Reference proteome</keyword>
<dbReference type="Pfam" id="PF00107">
    <property type="entry name" value="ADH_zinc_N"/>
    <property type="match status" value="1"/>
</dbReference>
<evidence type="ECO:0000256" key="6">
    <source>
        <dbReference type="RuleBase" id="RU361277"/>
    </source>
</evidence>
<accession>A0A5E4TW80</accession>
<dbReference type="EMBL" id="CABPSI010000002">
    <property type="protein sequence ID" value="VVD92216.1"/>
    <property type="molecule type" value="Genomic_DNA"/>
</dbReference>
<name>A0A5E4TW80_9BURK</name>
<dbReference type="AlphaFoldDB" id="A0A5E4TW80"/>
<comment type="similarity">
    <text evidence="2 6">Belongs to the zinc-containing alcohol dehydrogenase family.</text>
</comment>
<dbReference type="PANTHER" id="PTHR42940">
    <property type="entry name" value="ALCOHOL DEHYDROGENASE 1-RELATED"/>
    <property type="match status" value="1"/>
</dbReference>
<dbReference type="InterPro" id="IPR002328">
    <property type="entry name" value="ADH_Zn_CS"/>
</dbReference>
<evidence type="ECO:0000313" key="9">
    <source>
        <dbReference type="Proteomes" id="UP000333828"/>
    </source>
</evidence>
<dbReference type="SMART" id="SM00829">
    <property type="entry name" value="PKS_ER"/>
    <property type="match status" value="1"/>
</dbReference>
<dbReference type="InterPro" id="IPR020843">
    <property type="entry name" value="ER"/>
</dbReference>
<dbReference type="SUPFAM" id="SSF51735">
    <property type="entry name" value="NAD(P)-binding Rossmann-fold domains"/>
    <property type="match status" value="1"/>
</dbReference>
<protein>
    <submittedName>
        <fullName evidence="8">Alcohol dehydrogenase</fullName>
        <ecNumber evidence="8">1.1.1.1</ecNumber>
    </submittedName>
</protein>
<dbReference type="Gene3D" id="3.90.180.10">
    <property type="entry name" value="Medium-chain alcohol dehydrogenases, catalytic domain"/>
    <property type="match status" value="1"/>
</dbReference>
<dbReference type="EC" id="1.1.1.1" evidence="8"/>
<evidence type="ECO:0000256" key="1">
    <source>
        <dbReference type="ARBA" id="ARBA00001947"/>
    </source>
</evidence>
<proteinExistence type="inferred from homology"/>